<evidence type="ECO:0000256" key="1">
    <source>
        <dbReference type="SAM" id="MobiDB-lite"/>
    </source>
</evidence>
<accession>A0ABS8SY14</accession>
<reference evidence="2 3" key="1">
    <citation type="journal article" date="2021" name="BMC Genomics">
        <title>Datura genome reveals duplications of psychoactive alkaloid biosynthetic genes and high mutation rate following tissue culture.</title>
        <authorList>
            <person name="Rajewski A."/>
            <person name="Carter-House D."/>
            <person name="Stajich J."/>
            <person name="Litt A."/>
        </authorList>
    </citation>
    <scope>NUCLEOTIDE SEQUENCE [LARGE SCALE GENOMIC DNA]</scope>
    <source>
        <strain evidence="2">AR-01</strain>
    </source>
</reference>
<dbReference type="Proteomes" id="UP000823775">
    <property type="component" value="Unassembled WGS sequence"/>
</dbReference>
<evidence type="ECO:0000313" key="2">
    <source>
        <dbReference type="EMBL" id="MCD7463942.1"/>
    </source>
</evidence>
<evidence type="ECO:0000313" key="3">
    <source>
        <dbReference type="Proteomes" id="UP000823775"/>
    </source>
</evidence>
<keyword evidence="3" id="KW-1185">Reference proteome</keyword>
<protein>
    <submittedName>
        <fullName evidence="2">Uncharacterized protein</fullName>
    </submittedName>
</protein>
<name>A0ABS8SY14_DATST</name>
<sequence>MYGIQELLTNMRIGHLHVKNLRGVTYMTNTTKLEGINGPVLSINECNARIHNMLSHLYSMQMLQLRMNVMTEELLQLLNMDYLLSEHSQALCRVRLGFEDPLDDDVAIEDETTRVDSDIEYSADDDKAFEMGEDALSPMDNEE</sequence>
<comment type="caution">
    <text evidence="2">The sequence shown here is derived from an EMBL/GenBank/DDBJ whole genome shotgun (WGS) entry which is preliminary data.</text>
</comment>
<feature type="region of interest" description="Disordered" evidence="1">
    <location>
        <begin position="109"/>
        <end position="143"/>
    </location>
</feature>
<gene>
    <name evidence="2" type="ORF">HAX54_051728</name>
</gene>
<organism evidence="2 3">
    <name type="scientific">Datura stramonium</name>
    <name type="common">Jimsonweed</name>
    <name type="synonym">Common thornapple</name>
    <dbReference type="NCBI Taxonomy" id="4076"/>
    <lineage>
        <taxon>Eukaryota</taxon>
        <taxon>Viridiplantae</taxon>
        <taxon>Streptophyta</taxon>
        <taxon>Embryophyta</taxon>
        <taxon>Tracheophyta</taxon>
        <taxon>Spermatophyta</taxon>
        <taxon>Magnoliopsida</taxon>
        <taxon>eudicotyledons</taxon>
        <taxon>Gunneridae</taxon>
        <taxon>Pentapetalae</taxon>
        <taxon>asterids</taxon>
        <taxon>lamiids</taxon>
        <taxon>Solanales</taxon>
        <taxon>Solanaceae</taxon>
        <taxon>Solanoideae</taxon>
        <taxon>Datureae</taxon>
        <taxon>Datura</taxon>
    </lineage>
</organism>
<dbReference type="EMBL" id="JACEIK010000926">
    <property type="protein sequence ID" value="MCD7463942.1"/>
    <property type="molecule type" value="Genomic_DNA"/>
</dbReference>
<proteinExistence type="predicted"/>